<evidence type="ECO:0000313" key="2">
    <source>
        <dbReference type="Proteomes" id="UP001497700"/>
    </source>
</evidence>
<organism evidence="1 2">
    <name type="scientific">Hypoxylon rubiginosum</name>
    <dbReference type="NCBI Taxonomy" id="110542"/>
    <lineage>
        <taxon>Eukaryota</taxon>
        <taxon>Fungi</taxon>
        <taxon>Dikarya</taxon>
        <taxon>Ascomycota</taxon>
        <taxon>Pezizomycotina</taxon>
        <taxon>Sordariomycetes</taxon>
        <taxon>Xylariomycetidae</taxon>
        <taxon>Xylariales</taxon>
        <taxon>Hypoxylaceae</taxon>
        <taxon>Hypoxylon</taxon>
    </lineage>
</organism>
<comment type="caution">
    <text evidence="1">The sequence shown here is derived from an EMBL/GenBank/DDBJ whole genome shotgun (WGS) entry which is preliminary data.</text>
</comment>
<protein>
    <submittedName>
        <fullName evidence="1">Uncharacterized protein</fullName>
    </submittedName>
</protein>
<accession>A0ACB9YJA3</accession>
<dbReference type="EMBL" id="MU393643">
    <property type="protein sequence ID" value="KAI4859287.1"/>
    <property type="molecule type" value="Genomic_DNA"/>
</dbReference>
<sequence>MPFCSFLAFGLSSCHISILPLIVLALYPPVGLISPLDILPSSIQTLIPITTASARCFASFTGYVPVSYTYCAGSLSRLASSLISRPPHH</sequence>
<keyword evidence="2" id="KW-1185">Reference proteome</keyword>
<gene>
    <name evidence="1" type="ORF">F4820DRAFT_174615</name>
</gene>
<reference evidence="1 2" key="1">
    <citation type="journal article" date="2022" name="New Phytol.">
        <title>Ecological generalism drives hyperdiversity of secondary metabolite gene clusters in xylarialean endophytes.</title>
        <authorList>
            <person name="Franco M.E.E."/>
            <person name="Wisecaver J.H."/>
            <person name="Arnold A.E."/>
            <person name="Ju Y.M."/>
            <person name="Slot J.C."/>
            <person name="Ahrendt S."/>
            <person name="Moore L.P."/>
            <person name="Eastman K.E."/>
            <person name="Scott K."/>
            <person name="Konkel Z."/>
            <person name="Mondo S.J."/>
            <person name="Kuo A."/>
            <person name="Hayes R.D."/>
            <person name="Haridas S."/>
            <person name="Andreopoulos B."/>
            <person name="Riley R."/>
            <person name="LaButti K."/>
            <person name="Pangilinan J."/>
            <person name="Lipzen A."/>
            <person name="Amirebrahimi M."/>
            <person name="Yan J."/>
            <person name="Adam C."/>
            <person name="Keymanesh K."/>
            <person name="Ng V."/>
            <person name="Louie K."/>
            <person name="Northen T."/>
            <person name="Drula E."/>
            <person name="Henrissat B."/>
            <person name="Hsieh H.M."/>
            <person name="Youens-Clark K."/>
            <person name="Lutzoni F."/>
            <person name="Miadlikowska J."/>
            <person name="Eastwood D.C."/>
            <person name="Hamelin R.C."/>
            <person name="Grigoriev I.V."/>
            <person name="U'Ren J.M."/>
        </authorList>
    </citation>
    <scope>NUCLEOTIDE SEQUENCE [LARGE SCALE GENOMIC DNA]</scope>
    <source>
        <strain evidence="1 2">CBS 119005</strain>
    </source>
</reference>
<name>A0ACB9YJA3_9PEZI</name>
<dbReference type="Proteomes" id="UP001497700">
    <property type="component" value="Unassembled WGS sequence"/>
</dbReference>
<evidence type="ECO:0000313" key="1">
    <source>
        <dbReference type="EMBL" id="KAI4859287.1"/>
    </source>
</evidence>
<proteinExistence type="predicted"/>